<accession>A0A7W4ILQ6</accession>
<comment type="caution">
    <text evidence="2">The sequence shown here is derived from an EMBL/GenBank/DDBJ whole genome shotgun (WGS) entry which is preliminary data.</text>
</comment>
<feature type="compositionally biased region" description="Low complexity" evidence="1">
    <location>
        <begin position="241"/>
        <end position="269"/>
    </location>
</feature>
<protein>
    <submittedName>
        <fullName evidence="2">DUF2155 domain-containing protein</fullName>
    </submittedName>
</protein>
<dbReference type="Pfam" id="PF09923">
    <property type="entry name" value="DUF2155"/>
    <property type="match status" value="1"/>
</dbReference>
<proteinExistence type="predicted"/>
<dbReference type="InterPro" id="IPR019225">
    <property type="entry name" value="DUF2155"/>
</dbReference>
<evidence type="ECO:0000313" key="3">
    <source>
        <dbReference type="EMBL" id="MBB2194010.1"/>
    </source>
</evidence>
<organism evidence="2 5">
    <name type="scientific">Gluconacetobacter dulcium</name>
    <dbReference type="NCBI Taxonomy" id="2729096"/>
    <lineage>
        <taxon>Bacteria</taxon>
        <taxon>Pseudomonadati</taxon>
        <taxon>Pseudomonadota</taxon>
        <taxon>Alphaproteobacteria</taxon>
        <taxon>Acetobacterales</taxon>
        <taxon>Acetobacteraceae</taxon>
        <taxon>Gluconacetobacter</taxon>
    </lineage>
</organism>
<feature type="region of interest" description="Disordered" evidence="1">
    <location>
        <begin position="137"/>
        <end position="269"/>
    </location>
</feature>
<dbReference type="EMBL" id="JABEQO010000011">
    <property type="protein sequence ID" value="MBB2164927.1"/>
    <property type="molecule type" value="Genomic_DNA"/>
</dbReference>
<sequence>MAARAQQIVAPPAIYPADTWQGRSVATVRVLDTLDSSVQVLTIPVGQDATFRALTIHVGACRDRPATLTPDAAGWLAVRDTRQDGPGFNGWMLAGEPFLGVFQDPIYAVRLVGCAGDMVAPVPPPLAALAAAAAQPGDQAASGSPVPGTPVSGTSDQGTPSVPGSSGPQVLTVPAAPPAGQPGAASAPAVPAARFGGAPLSLSPPDEEAPVSGAAPSGAAMQPAGRPMPLPPPTPFATGYAAPTRSPPASSAPAASQAQPGQPQSLLPP</sequence>
<feature type="compositionally biased region" description="Low complexity" evidence="1">
    <location>
        <begin position="210"/>
        <end position="225"/>
    </location>
</feature>
<name>A0A7W4ILQ6_9PROT</name>
<evidence type="ECO:0000313" key="2">
    <source>
        <dbReference type="EMBL" id="MBB2164927.1"/>
    </source>
</evidence>
<gene>
    <name evidence="3" type="ORF">HLH25_10230</name>
    <name evidence="2" type="ORF">HLH26_10320</name>
</gene>
<feature type="compositionally biased region" description="Pro residues" evidence="1">
    <location>
        <begin position="226"/>
        <end position="235"/>
    </location>
</feature>
<evidence type="ECO:0000256" key="1">
    <source>
        <dbReference type="SAM" id="MobiDB-lite"/>
    </source>
</evidence>
<evidence type="ECO:0000313" key="5">
    <source>
        <dbReference type="Proteomes" id="UP000561077"/>
    </source>
</evidence>
<dbReference type="AlphaFoldDB" id="A0A7W4ILQ6"/>
<dbReference type="Proteomes" id="UP000540490">
    <property type="component" value="Unassembled WGS sequence"/>
</dbReference>
<feature type="compositionally biased region" description="Low complexity" evidence="1">
    <location>
        <begin position="181"/>
        <end position="193"/>
    </location>
</feature>
<evidence type="ECO:0000313" key="4">
    <source>
        <dbReference type="Proteomes" id="UP000540490"/>
    </source>
</evidence>
<dbReference type="EMBL" id="JABEQN010000011">
    <property type="protein sequence ID" value="MBB2194010.1"/>
    <property type="molecule type" value="Genomic_DNA"/>
</dbReference>
<feature type="compositionally biased region" description="Polar residues" evidence="1">
    <location>
        <begin position="151"/>
        <end position="169"/>
    </location>
</feature>
<dbReference type="Proteomes" id="UP000561077">
    <property type="component" value="Unassembled WGS sequence"/>
</dbReference>
<keyword evidence="4" id="KW-1185">Reference proteome</keyword>
<reference evidence="4 5" key="1">
    <citation type="submission" date="2020-04" db="EMBL/GenBank/DDBJ databases">
        <title>Description of novel Gluconacetobacter.</title>
        <authorList>
            <person name="Sombolestani A."/>
        </authorList>
    </citation>
    <scope>NUCLEOTIDE SEQUENCE [LARGE SCALE GENOMIC DNA]</scope>
    <source>
        <strain evidence="3 4">LMG 1728</strain>
        <strain evidence="2 5">LMG 1731</strain>
    </source>
</reference>